<reference evidence="1 2" key="1">
    <citation type="submission" date="2020-04" db="EMBL/GenBank/DDBJ databases">
        <title>Paenibacillus algicola sp. nov., a novel marine bacterium producing alginate lyase.</title>
        <authorList>
            <person name="Huang H."/>
        </authorList>
    </citation>
    <scope>NUCLEOTIDE SEQUENCE [LARGE SCALE GENOMIC DNA]</scope>
    <source>
        <strain evidence="1 2">L7-75</strain>
    </source>
</reference>
<evidence type="ECO:0000313" key="1">
    <source>
        <dbReference type="EMBL" id="NMO96219.1"/>
    </source>
</evidence>
<evidence type="ECO:0000313" key="2">
    <source>
        <dbReference type="Proteomes" id="UP000565468"/>
    </source>
</evidence>
<protein>
    <submittedName>
        <fullName evidence="1">Uncharacterized protein</fullName>
    </submittedName>
</protein>
<comment type="caution">
    <text evidence="1">The sequence shown here is derived from an EMBL/GenBank/DDBJ whole genome shotgun (WGS) entry which is preliminary data.</text>
</comment>
<organism evidence="1 2">
    <name type="scientific">Paenibacillus lemnae</name>
    <dbReference type="NCBI Taxonomy" id="1330551"/>
    <lineage>
        <taxon>Bacteria</taxon>
        <taxon>Bacillati</taxon>
        <taxon>Bacillota</taxon>
        <taxon>Bacilli</taxon>
        <taxon>Bacillales</taxon>
        <taxon>Paenibacillaceae</taxon>
        <taxon>Paenibacillus</taxon>
    </lineage>
</organism>
<dbReference type="Pfam" id="PF14035">
    <property type="entry name" value="YlzJ"/>
    <property type="match status" value="1"/>
</dbReference>
<dbReference type="RefSeq" id="WP_169505005.1">
    <property type="nucleotide sequence ID" value="NZ_JABBPN010000008.1"/>
</dbReference>
<gene>
    <name evidence="1" type="ORF">HII30_10600</name>
</gene>
<dbReference type="EMBL" id="JABBPN010000008">
    <property type="protein sequence ID" value="NMO96219.1"/>
    <property type="molecule type" value="Genomic_DNA"/>
</dbReference>
<proteinExistence type="predicted"/>
<dbReference type="AlphaFoldDB" id="A0A848M7H7"/>
<name>A0A848M7H7_PAELE</name>
<sequence length="78" mass="8860">MTLYTIMPYEDIFPGEGNIQQIPQIAEVTINGILMEVELLSEHQARIHRLLTCNLEDYLNPAYMPGSLVSFVPVILQN</sequence>
<dbReference type="Proteomes" id="UP000565468">
    <property type="component" value="Unassembled WGS sequence"/>
</dbReference>
<keyword evidence="2" id="KW-1185">Reference proteome</keyword>
<accession>A0A848M7H7</accession>
<dbReference type="InterPro" id="IPR025619">
    <property type="entry name" value="YlzJ"/>
</dbReference>